<evidence type="ECO:0000313" key="3">
    <source>
        <dbReference type="EMBL" id="VDD85906.1"/>
    </source>
</evidence>
<evidence type="ECO:0000256" key="1">
    <source>
        <dbReference type="SAM" id="MobiDB-lite"/>
    </source>
</evidence>
<dbReference type="EMBL" id="UXUI01007162">
    <property type="protein sequence ID" value="VDD85906.1"/>
    <property type="molecule type" value="Genomic_DNA"/>
</dbReference>
<proteinExistence type="predicted"/>
<sequence>MRNIHYFAQIPLIWTCCICLECCVDHHNGHDLRRLIRSADPGQDSSSRCKTRDSVTQTPLLFKKFEPDVSSLPGLWRPMQATSEPNSRSSLSGSHGPSFQRRKLRSESFVSNLMKNLPHKSQPTGFHEDKQPRSYQNLDSVTNIFTVCVENMNYSKRLDSGISSSLSSDDTLNFPKANKSSKVMSVEYREDDHIPNMPRRKHSRGGSAAMRRVEAAEADTDVEDELLPILKRTMSKGLNAEAVVLEKDIENARCQRSSSLEDNRLIVNDKEQERCHSYENIKNF</sequence>
<gene>
    <name evidence="3" type="ORF">EVEC_LOCUS1049</name>
</gene>
<keyword evidence="2" id="KW-0732">Signal</keyword>
<protein>
    <submittedName>
        <fullName evidence="5">SCHIP-1 domain-containing protein</fullName>
    </submittedName>
</protein>
<reference evidence="3 4" key="2">
    <citation type="submission" date="2018-10" db="EMBL/GenBank/DDBJ databases">
        <authorList>
            <consortium name="Pathogen Informatics"/>
        </authorList>
    </citation>
    <scope>NUCLEOTIDE SEQUENCE [LARGE SCALE GENOMIC DNA]</scope>
</reference>
<feature type="region of interest" description="Disordered" evidence="1">
    <location>
        <begin position="73"/>
        <end position="101"/>
    </location>
</feature>
<dbReference type="AlphaFoldDB" id="A0A0N4UV85"/>
<evidence type="ECO:0000313" key="5">
    <source>
        <dbReference type="WBParaSite" id="EVEC_0000134101-mRNA-1"/>
    </source>
</evidence>
<keyword evidence="4" id="KW-1185">Reference proteome</keyword>
<name>A0A0N4UV85_ENTVE</name>
<dbReference type="Proteomes" id="UP000274131">
    <property type="component" value="Unassembled WGS sequence"/>
</dbReference>
<reference evidence="5" key="1">
    <citation type="submission" date="2017-02" db="UniProtKB">
        <authorList>
            <consortium name="WormBaseParasite"/>
        </authorList>
    </citation>
    <scope>IDENTIFICATION</scope>
</reference>
<feature type="signal peptide" evidence="2">
    <location>
        <begin position="1"/>
        <end position="19"/>
    </location>
</feature>
<evidence type="ECO:0000313" key="4">
    <source>
        <dbReference type="Proteomes" id="UP000274131"/>
    </source>
</evidence>
<feature type="compositionally biased region" description="Low complexity" evidence="1">
    <location>
        <begin position="87"/>
        <end position="98"/>
    </location>
</feature>
<feature type="chain" id="PRO_5043122436" evidence="2">
    <location>
        <begin position="20"/>
        <end position="284"/>
    </location>
</feature>
<dbReference type="WBParaSite" id="EVEC_0000134101-mRNA-1">
    <property type="protein sequence ID" value="EVEC_0000134101-mRNA-1"/>
    <property type="gene ID" value="EVEC_0000134101"/>
</dbReference>
<dbReference type="OrthoDB" id="252722at2759"/>
<evidence type="ECO:0000256" key="2">
    <source>
        <dbReference type="SAM" id="SignalP"/>
    </source>
</evidence>
<organism evidence="5">
    <name type="scientific">Enterobius vermicularis</name>
    <name type="common">Human pinworm</name>
    <dbReference type="NCBI Taxonomy" id="51028"/>
    <lineage>
        <taxon>Eukaryota</taxon>
        <taxon>Metazoa</taxon>
        <taxon>Ecdysozoa</taxon>
        <taxon>Nematoda</taxon>
        <taxon>Chromadorea</taxon>
        <taxon>Rhabditida</taxon>
        <taxon>Spirurina</taxon>
        <taxon>Oxyuridomorpha</taxon>
        <taxon>Oxyuroidea</taxon>
        <taxon>Oxyuridae</taxon>
        <taxon>Enterobius</taxon>
    </lineage>
</organism>
<accession>A0A0N4UV85</accession>